<keyword evidence="3" id="KW-0902">Two-component regulatory system</keyword>
<dbReference type="Pfam" id="PF25601">
    <property type="entry name" value="AAA_lid_14"/>
    <property type="match status" value="1"/>
</dbReference>
<dbReference type="SUPFAM" id="SSF52172">
    <property type="entry name" value="CheY-like"/>
    <property type="match status" value="1"/>
</dbReference>
<dbReference type="Pfam" id="PF02954">
    <property type="entry name" value="HTH_8"/>
    <property type="match status" value="1"/>
</dbReference>
<evidence type="ECO:0000256" key="3">
    <source>
        <dbReference type="ARBA" id="ARBA00023012"/>
    </source>
</evidence>
<evidence type="ECO:0000259" key="9">
    <source>
        <dbReference type="PROSITE" id="PS50110"/>
    </source>
</evidence>
<dbReference type="SMART" id="SM00382">
    <property type="entry name" value="AAA"/>
    <property type="match status" value="1"/>
</dbReference>
<dbReference type="Gene3D" id="3.40.50.2300">
    <property type="match status" value="1"/>
</dbReference>
<dbReference type="AlphaFoldDB" id="A0A7Z2NTU9"/>
<evidence type="ECO:0000256" key="6">
    <source>
        <dbReference type="ARBA" id="ARBA00023163"/>
    </source>
</evidence>
<dbReference type="Pfam" id="PF00158">
    <property type="entry name" value="Sigma54_activat"/>
    <property type="match status" value="1"/>
</dbReference>
<dbReference type="InterPro" id="IPR027417">
    <property type="entry name" value="P-loop_NTPase"/>
</dbReference>
<dbReference type="PROSITE" id="PS00675">
    <property type="entry name" value="SIGMA54_INTERACT_1"/>
    <property type="match status" value="1"/>
</dbReference>
<protein>
    <submittedName>
        <fullName evidence="10">Sigma-54-dependent Fis family transcriptional regulator</fullName>
    </submittedName>
</protein>
<evidence type="ECO:0000256" key="1">
    <source>
        <dbReference type="ARBA" id="ARBA00022741"/>
    </source>
</evidence>
<dbReference type="InterPro" id="IPR025662">
    <property type="entry name" value="Sigma_54_int_dom_ATP-bd_1"/>
</dbReference>
<evidence type="ECO:0000256" key="7">
    <source>
        <dbReference type="PROSITE-ProRule" id="PRU00169"/>
    </source>
</evidence>
<dbReference type="RefSeq" id="WP_160591292.1">
    <property type="nucleotide sequence ID" value="NZ_CP047895.1"/>
</dbReference>
<keyword evidence="1" id="KW-0547">Nucleotide-binding</keyword>
<dbReference type="InterPro" id="IPR011006">
    <property type="entry name" value="CheY-like_superfamily"/>
</dbReference>
<dbReference type="EMBL" id="CP047895">
    <property type="protein sequence ID" value="QHL89750.1"/>
    <property type="molecule type" value="Genomic_DNA"/>
</dbReference>
<dbReference type="GO" id="GO:0005524">
    <property type="term" value="F:ATP binding"/>
    <property type="evidence" value="ECO:0007669"/>
    <property type="project" value="UniProtKB-KW"/>
</dbReference>
<dbReference type="GO" id="GO:0043565">
    <property type="term" value="F:sequence-specific DNA binding"/>
    <property type="evidence" value="ECO:0007669"/>
    <property type="project" value="InterPro"/>
</dbReference>
<keyword evidence="6" id="KW-0804">Transcription</keyword>
<dbReference type="InterPro" id="IPR001789">
    <property type="entry name" value="Sig_transdc_resp-reg_receiver"/>
</dbReference>
<dbReference type="PRINTS" id="PR01590">
    <property type="entry name" value="HTHFIS"/>
</dbReference>
<reference evidence="10 11" key="1">
    <citation type="submission" date="2020-01" db="EMBL/GenBank/DDBJ databases">
        <title>Sphingomonas sp. C33 whole genome sequece.</title>
        <authorList>
            <person name="Park C."/>
        </authorList>
    </citation>
    <scope>NUCLEOTIDE SEQUENCE [LARGE SCALE GENOMIC DNA]</scope>
    <source>
        <strain evidence="10 11">C33</strain>
    </source>
</reference>
<feature type="domain" description="Sigma-54 factor interaction" evidence="8">
    <location>
        <begin position="111"/>
        <end position="329"/>
    </location>
</feature>
<dbReference type="InterPro" id="IPR002197">
    <property type="entry name" value="HTH_Fis"/>
</dbReference>
<dbReference type="Gene3D" id="1.10.8.60">
    <property type="match status" value="1"/>
</dbReference>
<dbReference type="PROSITE" id="PS50045">
    <property type="entry name" value="SIGMA54_INTERACT_4"/>
    <property type="match status" value="1"/>
</dbReference>
<evidence type="ECO:0000256" key="4">
    <source>
        <dbReference type="ARBA" id="ARBA00023015"/>
    </source>
</evidence>
<dbReference type="PROSITE" id="PS00688">
    <property type="entry name" value="SIGMA54_INTERACT_3"/>
    <property type="match status" value="1"/>
</dbReference>
<dbReference type="InterPro" id="IPR009057">
    <property type="entry name" value="Homeodomain-like_sf"/>
</dbReference>
<dbReference type="InterPro" id="IPR025944">
    <property type="entry name" value="Sigma_54_int_dom_CS"/>
</dbReference>
<dbReference type="InterPro" id="IPR002078">
    <property type="entry name" value="Sigma_54_int"/>
</dbReference>
<dbReference type="InterPro" id="IPR003593">
    <property type="entry name" value="AAA+_ATPase"/>
</dbReference>
<dbReference type="SUPFAM" id="SSF46689">
    <property type="entry name" value="Homeodomain-like"/>
    <property type="match status" value="1"/>
</dbReference>
<dbReference type="KEGG" id="schy:GVO57_01555"/>
<evidence type="ECO:0000313" key="11">
    <source>
        <dbReference type="Proteomes" id="UP000464468"/>
    </source>
</evidence>
<evidence type="ECO:0000259" key="8">
    <source>
        <dbReference type="PROSITE" id="PS50045"/>
    </source>
</evidence>
<dbReference type="SUPFAM" id="SSF52540">
    <property type="entry name" value="P-loop containing nucleoside triphosphate hydrolases"/>
    <property type="match status" value="1"/>
</dbReference>
<dbReference type="Proteomes" id="UP000464468">
    <property type="component" value="Chromosome"/>
</dbReference>
<name>A0A7Z2NTU9_9SPHN</name>
<dbReference type="CDD" id="cd00009">
    <property type="entry name" value="AAA"/>
    <property type="match status" value="1"/>
</dbReference>
<evidence type="ECO:0000256" key="2">
    <source>
        <dbReference type="ARBA" id="ARBA00022840"/>
    </source>
</evidence>
<dbReference type="InterPro" id="IPR058031">
    <property type="entry name" value="AAA_lid_NorR"/>
</dbReference>
<keyword evidence="11" id="KW-1185">Reference proteome</keyword>
<dbReference type="Gene3D" id="3.40.50.300">
    <property type="entry name" value="P-loop containing nucleotide triphosphate hydrolases"/>
    <property type="match status" value="1"/>
</dbReference>
<keyword evidence="4" id="KW-0805">Transcription regulation</keyword>
<dbReference type="PROSITE" id="PS50110">
    <property type="entry name" value="RESPONSE_REGULATORY"/>
    <property type="match status" value="1"/>
</dbReference>
<keyword evidence="5" id="KW-0238">DNA-binding</keyword>
<evidence type="ECO:0000313" key="10">
    <source>
        <dbReference type="EMBL" id="QHL89750.1"/>
    </source>
</evidence>
<evidence type="ECO:0000256" key="5">
    <source>
        <dbReference type="ARBA" id="ARBA00023125"/>
    </source>
</evidence>
<dbReference type="Gene3D" id="1.10.10.60">
    <property type="entry name" value="Homeodomain-like"/>
    <property type="match status" value="1"/>
</dbReference>
<organism evidence="10 11">
    <name type="scientific">Sphingomonas changnyeongensis</name>
    <dbReference type="NCBI Taxonomy" id="2698679"/>
    <lineage>
        <taxon>Bacteria</taxon>
        <taxon>Pseudomonadati</taxon>
        <taxon>Pseudomonadota</taxon>
        <taxon>Alphaproteobacteria</taxon>
        <taxon>Sphingomonadales</taxon>
        <taxon>Sphingomonadaceae</taxon>
        <taxon>Sphingomonas</taxon>
    </lineage>
</organism>
<gene>
    <name evidence="10" type="ORF">GVO57_01555</name>
</gene>
<feature type="domain" description="Response regulatory" evidence="9">
    <location>
        <begin position="1"/>
        <end position="105"/>
    </location>
</feature>
<dbReference type="GO" id="GO:0000160">
    <property type="term" value="P:phosphorelay signal transduction system"/>
    <property type="evidence" value="ECO:0007669"/>
    <property type="project" value="UniProtKB-KW"/>
</dbReference>
<dbReference type="PANTHER" id="PTHR32071">
    <property type="entry name" value="TRANSCRIPTIONAL REGULATORY PROTEIN"/>
    <property type="match status" value="1"/>
</dbReference>
<proteinExistence type="predicted"/>
<dbReference type="GO" id="GO:0006355">
    <property type="term" value="P:regulation of DNA-templated transcription"/>
    <property type="evidence" value="ECO:0007669"/>
    <property type="project" value="InterPro"/>
</dbReference>
<accession>A0A7Z2NTU9</accession>
<dbReference type="PANTHER" id="PTHR32071:SF21">
    <property type="entry name" value="TRANSCRIPTIONAL REGULATORY PROTEIN FLGR"/>
    <property type="match status" value="1"/>
</dbReference>
<sequence>MAGEFRLAASMARDLGAEVHLASSFDEALDELRHQGGDLVMVEVTLDVAELLARLRSERIAVPVLACGVDAPADRAVAAVRAGAYDYVPLPPQRDLIAAVILSIGERRTHMIGEDSLLKRAVDYALAFAGSNVPVLFAGESGTGKEMLARLVHDASDRPGRFVAAECLGVAAEVLESELFGHRAGAFPGAVAPRAGRLAEAADGTLLLRNVDALPPVCQARLLAALDDRSGGSARIMATTSFDLKQRVAEGSFRADLQSRLGLVVVDLPALRARPGDIDRLAVWFATQLAQENGLPERLFAPESLTLLRGYGWPGNVRELENVIHRAVLLARGDMIAPEDIVLDDGTRIAPAALAVEGGDGSLSIDGLVGRSMADVERELILQTLERCGGNRTSASTILGISVRTMRNKLRSFMEAGYPVSPAV</sequence>
<keyword evidence="2" id="KW-0067">ATP-binding</keyword>
<comment type="caution">
    <text evidence="7">Lacks conserved residue(s) required for the propagation of feature annotation.</text>
</comment>